<dbReference type="PANTHER" id="PTHR10694:SF33">
    <property type="entry name" value="LYSINE-SPECIFIC DEMETHYLASE 5"/>
    <property type="match status" value="1"/>
</dbReference>
<dbReference type="Gene3D" id="2.30.30.1150">
    <property type="match status" value="1"/>
</dbReference>
<keyword evidence="6" id="KW-0677">Repeat</keyword>
<keyword evidence="12" id="KW-0408">Iron</keyword>
<evidence type="ECO:0000256" key="12">
    <source>
        <dbReference type="ARBA" id="ARBA00023004"/>
    </source>
</evidence>
<dbReference type="PROSITE" id="PS51184">
    <property type="entry name" value="JMJC"/>
    <property type="match status" value="1"/>
</dbReference>
<dbReference type="Pfam" id="PF08429">
    <property type="entry name" value="PLU-1"/>
    <property type="match status" value="1"/>
</dbReference>
<feature type="domain" description="JmjN" evidence="18">
    <location>
        <begin position="26"/>
        <end position="67"/>
    </location>
</feature>
<dbReference type="InterPro" id="IPR003349">
    <property type="entry name" value="JmjN"/>
</dbReference>
<dbReference type="Proteomes" id="UP000677054">
    <property type="component" value="Unassembled WGS sequence"/>
</dbReference>
<evidence type="ECO:0000259" key="19">
    <source>
        <dbReference type="PROSITE" id="PS51184"/>
    </source>
</evidence>
<dbReference type="InterPro" id="IPR001965">
    <property type="entry name" value="Znf_PHD"/>
</dbReference>
<feature type="domain" description="PHD-type" evidence="16">
    <location>
        <begin position="277"/>
        <end position="327"/>
    </location>
</feature>
<comment type="cofactor">
    <cofactor evidence="1">
        <name>Fe(2+)</name>
        <dbReference type="ChEBI" id="CHEBI:29033"/>
    </cofactor>
</comment>
<comment type="catalytic activity">
    <reaction evidence="14">
        <text>N(6),N(6),N(6)-trimethyl-L-lysyl(4)-[histone H3] + 3 2-oxoglutarate + 3 O2 = L-lysyl(4)-[histone H3] + 3 formaldehyde + 3 succinate + 3 CO2</text>
        <dbReference type="Rhea" id="RHEA:60208"/>
        <dbReference type="Rhea" id="RHEA-COMP:15537"/>
        <dbReference type="Rhea" id="RHEA-COMP:15547"/>
        <dbReference type="ChEBI" id="CHEBI:15379"/>
        <dbReference type="ChEBI" id="CHEBI:16526"/>
        <dbReference type="ChEBI" id="CHEBI:16810"/>
        <dbReference type="ChEBI" id="CHEBI:16842"/>
        <dbReference type="ChEBI" id="CHEBI:29969"/>
        <dbReference type="ChEBI" id="CHEBI:30031"/>
        <dbReference type="ChEBI" id="CHEBI:61961"/>
        <dbReference type="EC" id="1.14.11.67"/>
    </reaction>
</comment>
<evidence type="ECO:0000259" key="16">
    <source>
        <dbReference type="PROSITE" id="PS50016"/>
    </source>
</evidence>
<dbReference type="Pfam" id="PF02928">
    <property type="entry name" value="zf-C5HC2"/>
    <property type="match status" value="1"/>
</dbReference>
<dbReference type="SMART" id="SM00249">
    <property type="entry name" value="PHD"/>
    <property type="match status" value="2"/>
</dbReference>
<dbReference type="Pfam" id="PF01388">
    <property type="entry name" value="ARID"/>
    <property type="match status" value="1"/>
</dbReference>
<dbReference type="EC" id="1.14.11.67" evidence="4"/>
<dbReference type="Gene3D" id="1.10.150.60">
    <property type="entry name" value="ARID DNA-binding domain"/>
    <property type="match status" value="1"/>
</dbReference>
<evidence type="ECO:0000256" key="2">
    <source>
        <dbReference type="ARBA" id="ARBA00004123"/>
    </source>
</evidence>
<dbReference type="Pfam" id="PF02375">
    <property type="entry name" value="JmjN"/>
    <property type="match status" value="1"/>
</dbReference>
<keyword evidence="21" id="KW-1185">Reference proteome</keyword>
<dbReference type="Pfam" id="PF02373">
    <property type="entry name" value="JmjC"/>
    <property type="match status" value="1"/>
</dbReference>
<dbReference type="InterPro" id="IPR036431">
    <property type="entry name" value="ARID_dom_sf"/>
</dbReference>
<organism evidence="20">
    <name type="scientific">Darwinula stevensoni</name>
    <dbReference type="NCBI Taxonomy" id="69355"/>
    <lineage>
        <taxon>Eukaryota</taxon>
        <taxon>Metazoa</taxon>
        <taxon>Ecdysozoa</taxon>
        <taxon>Arthropoda</taxon>
        <taxon>Crustacea</taxon>
        <taxon>Oligostraca</taxon>
        <taxon>Ostracoda</taxon>
        <taxon>Podocopa</taxon>
        <taxon>Podocopida</taxon>
        <taxon>Darwinulocopina</taxon>
        <taxon>Darwinuloidea</taxon>
        <taxon>Darwinulidae</taxon>
        <taxon>Darwinula</taxon>
    </lineage>
</organism>
<dbReference type="Gene3D" id="3.30.40.10">
    <property type="entry name" value="Zinc/RING finger domain, C3HC4 (zinc finger)"/>
    <property type="match status" value="1"/>
</dbReference>
<dbReference type="Pfam" id="PF21323">
    <property type="entry name" value="KDM5_C-hel"/>
    <property type="match status" value="1"/>
</dbReference>
<dbReference type="InterPro" id="IPR048615">
    <property type="entry name" value="KDM5_C-hel"/>
</dbReference>
<evidence type="ECO:0000256" key="7">
    <source>
        <dbReference type="ARBA" id="ARBA00022771"/>
    </source>
</evidence>
<dbReference type="GO" id="GO:0005634">
    <property type="term" value="C:nucleus"/>
    <property type="evidence" value="ECO:0007669"/>
    <property type="project" value="UniProtKB-SubCell"/>
</dbReference>
<keyword evidence="8" id="KW-0862">Zinc</keyword>
<evidence type="ECO:0000256" key="13">
    <source>
        <dbReference type="ARBA" id="ARBA00023242"/>
    </source>
</evidence>
<evidence type="ECO:0000256" key="1">
    <source>
        <dbReference type="ARBA" id="ARBA00001954"/>
    </source>
</evidence>
<feature type="domain" description="JmjC" evidence="19">
    <location>
        <begin position="419"/>
        <end position="586"/>
    </location>
</feature>
<keyword evidence="9" id="KW-0156">Chromatin regulator</keyword>
<protein>
    <recommendedName>
        <fullName evidence="4">[histone H3]-trimethyl-L-lysine(4) demethylase</fullName>
        <ecNumber evidence="4">1.14.11.67</ecNumber>
    </recommendedName>
</protein>
<dbReference type="SUPFAM" id="SSF51197">
    <property type="entry name" value="Clavaminate synthase-like"/>
    <property type="match status" value="1"/>
</dbReference>
<dbReference type="Pfam" id="PF00628">
    <property type="entry name" value="PHD"/>
    <property type="match status" value="1"/>
</dbReference>
<gene>
    <name evidence="20" type="ORF">DSTB1V02_LOCUS8261</name>
</gene>
<dbReference type="EMBL" id="LR901367">
    <property type="protein sequence ID" value="CAD7248448.1"/>
    <property type="molecule type" value="Genomic_DNA"/>
</dbReference>
<dbReference type="PROSITE" id="PS51183">
    <property type="entry name" value="JMJN"/>
    <property type="match status" value="1"/>
</dbReference>
<evidence type="ECO:0000259" key="18">
    <source>
        <dbReference type="PROSITE" id="PS51183"/>
    </source>
</evidence>
<evidence type="ECO:0000256" key="14">
    <source>
        <dbReference type="ARBA" id="ARBA00048734"/>
    </source>
</evidence>
<evidence type="ECO:0000256" key="6">
    <source>
        <dbReference type="ARBA" id="ARBA00022737"/>
    </source>
</evidence>
<evidence type="ECO:0000256" key="5">
    <source>
        <dbReference type="ARBA" id="ARBA00022723"/>
    </source>
</evidence>
<dbReference type="SMART" id="SM00558">
    <property type="entry name" value="JmjC"/>
    <property type="match status" value="1"/>
</dbReference>
<evidence type="ECO:0000256" key="10">
    <source>
        <dbReference type="ARBA" id="ARBA00022964"/>
    </source>
</evidence>
<dbReference type="InterPro" id="IPR001606">
    <property type="entry name" value="ARID_dom"/>
</dbReference>
<dbReference type="InterPro" id="IPR011011">
    <property type="entry name" value="Znf_FYVE_PHD"/>
</dbReference>
<evidence type="ECO:0000256" key="15">
    <source>
        <dbReference type="PROSITE-ProRule" id="PRU00146"/>
    </source>
</evidence>
<dbReference type="PANTHER" id="PTHR10694">
    <property type="entry name" value="LYSINE-SPECIFIC DEMETHYLASE"/>
    <property type="match status" value="1"/>
</dbReference>
<evidence type="ECO:0000256" key="8">
    <source>
        <dbReference type="ARBA" id="ARBA00022833"/>
    </source>
</evidence>
<dbReference type="InterPro" id="IPR013083">
    <property type="entry name" value="Znf_RING/FYVE/PHD"/>
</dbReference>
<keyword evidence="5" id="KW-0479">Metal-binding</keyword>
<keyword evidence="13" id="KW-0539">Nucleus</keyword>
<sequence>MAAMRGSPSCNHFCIAPKDFTVPPECPIYMPSEEEFKDPYRFINKIRPDAEKYGICKIVPPCNWKPPFAFDIDNFKFKPKAQLLHELEVCTRNKMDFLDEVSKFWALKGMTLKIPALEKETLDLYTLYKLVQEVGGFEKVHLNNKWSEIAAQMNHSRGKSYARLLKPIYERLLYPYELAQQMMSPPEIGYISHMVGNQQATKIKSSTERYTCRSRQAKLEEQDLMDTQEVLEMTGNKELKRLRFYAAGPKMSGFSGKRNVEVTCRGIKKKTVISLSKCICVVCLQSSTEEQMLWCERCSDSYHTFCLLLPPPEIPSGDWKCPKCVSKEMVWPYVSPSLEPKQREFTLATFGAMADQFKSDYFTLPVHMVPPDVVEKEFWRVLSSLNEEVTVEHAILNTLDYGSGFPTKNSKNLHPSDKEYVESPWNLNNLPCLDGSVLRFLGTNKVSKIMVPKVYIGMCFSVFCWHTDDHWSYSVNYLHWGEPRTWYGVAGAKADAFETAIHNAAPELFESQPDLLQQQDIIINPNILMNEGVPVYHTLQKPGEFIVTFPRSFHAGFNQGFSFAEAVNFCPFDWLSVSRESILHHSHLRHQCVFSHDQLICQVATARKISKEMALGAYEDICKMVDSEKELRRSVLDSGVKKAERVAFGLLPDDMRQCKVCKTICFLSAVSCPRTKKMVCLHHFKRMCKYCPRSAHKLCYRYTLKELVAMRESMKLKAGELHHWLSSVKSIINPKGNGQVALFETLQQAVDEAEKWVSCVQQLTPTQDHTREQQSAGGELRCLLTTEELQQFSENLDRFACLIPSGDTIAAVLSSTKSFLDQAHSLLEVPKPSIEDLKICMKAGDSLGITLPECLNVKRVYEAMCWMDNMENFMNGQEPSSIEEWKKEFAKGQALSCPPTQQKTLKKTIFHLEELILQAWEMEIDASITLSTLSDFLEVEDIIKKAKAFPSFFPSLRALRELHKKVKDWLAKIERIQEPPSIVSVNELESLVLEGQDLQICSDVQSQLQPLQEQLHSSVAWLDRARKLFLCSNMCYCLIEVLCPRKNFQDKLAHLKKCPYKEEDGMSQLASILGFSIQVLKVTLLGQEAAKREMFKMWLLREENKHKQQFDEPIECCICQRPEERVMLQCELCRDVFHDVWSSLFQYALIPCLSPIKSLVFAATCVPFSKLLGLRDKSSEDGKAGEGQAFICPLCERSQRPHLQSILSLLMDMKRLTLHLPESVVLESLIERAIN</sequence>
<dbReference type="SMART" id="SM00501">
    <property type="entry name" value="BRIGHT"/>
    <property type="match status" value="1"/>
</dbReference>
<evidence type="ECO:0000313" key="20">
    <source>
        <dbReference type="EMBL" id="CAD7248448.1"/>
    </source>
</evidence>
<dbReference type="InterPro" id="IPR013637">
    <property type="entry name" value="Lys_sp_deMease-like_dom"/>
</dbReference>
<evidence type="ECO:0000256" key="11">
    <source>
        <dbReference type="ARBA" id="ARBA00023002"/>
    </source>
</evidence>
<dbReference type="GO" id="GO:0006355">
    <property type="term" value="P:regulation of DNA-templated transcription"/>
    <property type="evidence" value="ECO:0007669"/>
    <property type="project" value="TreeGrafter"/>
</dbReference>
<dbReference type="GO" id="GO:0034647">
    <property type="term" value="F:histone H3K4me/H3K4me2/H3K4me3 demethylase activity"/>
    <property type="evidence" value="ECO:0007669"/>
    <property type="project" value="UniProtKB-EC"/>
</dbReference>
<comment type="subcellular location">
    <subcellularLocation>
        <location evidence="2">Nucleus</location>
    </subcellularLocation>
</comment>
<dbReference type="PROSITE" id="PS51011">
    <property type="entry name" value="ARID"/>
    <property type="match status" value="1"/>
</dbReference>
<feature type="domain" description="ARID" evidence="17">
    <location>
        <begin position="91"/>
        <end position="181"/>
    </location>
</feature>
<dbReference type="AlphaFoldDB" id="A0A7R9A6H4"/>
<keyword evidence="7 15" id="KW-0863">Zinc-finger</keyword>
<proteinExistence type="inferred from homology"/>
<dbReference type="PROSITE" id="PS50016">
    <property type="entry name" value="ZF_PHD_2"/>
    <property type="match status" value="1"/>
</dbReference>
<dbReference type="OrthoDB" id="1678912at2759"/>
<comment type="similarity">
    <text evidence="3">Belongs to the JARID1 histone demethylase family.</text>
</comment>
<dbReference type="Gene3D" id="2.60.120.650">
    <property type="entry name" value="Cupin"/>
    <property type="match status" value="1"/>
</dbReference>
<dbReference type="GO" id="GO:0008270">
    <property type="term" value="F:zinc ion binding"/>
    <property type="evidence" value="ECO:0007669"/>
    <property type="project" value="UniProtKB-KW"/>
</dbReference>
<dbReference type="InterPro" id="IPR003347">
    <property type="entry name" value="JmjC_dom"/>
</dbReference>
<evidence type="ECO:0000256" key="4">
    <source>
        <dbReference type="ARBA" id="ARBA00012902"/>
    </source>
</evidence>
<evidence type="ECO:0000259" key="17">
    <source>
        <dbReference type="PROSITE" id="PS51011"/>
    </source>
</evidence>
<evidence type="ECO:0000313" key="21">
    <source>
        <dbReference type="Proteomes" id="UP000677054"/>
    </source>
</evidence>
<dbReference type="GO" id="GO:0003677">
    <property type="term" value="F:DNA binding"/>
    <property type="evidence" value="ECO:0007669"/>
    <property type="project" value="InterPro"/>
</dbReference>
<accession>A0A7R9A6H4</accession>
<dbReference type="SUPFAM" id="SSF57903">
    <property type="entry name" value="FYVE/PHD zinc finger"/>
    <property type="match status" value="2"/>
</dbReference>
<name>A0A7R9A6H4_9CRUS</name>
<reference evidence="20" key="1">
    <citation type="submission" date="2020-11" db="EMBL/GenBank/DDBJ databases">
        <authorList>
            <person name="Tran Van P."/>
        </authorList>
    </citation>
    <scope>NUCLEOTIDE SEQUENCE</scope>
</reference>
<dbReference type="SMART" id="SM00545">
    <property type="entry name" value="JmjN"/>
    <property type="match status" value="1"/>
</dbReference>
<evidence type="ECO:0000256" key="3">
    <source>
        <dbReference type="ARBA" id="ARBA00006801"/>
    </source>
</evidence>
<evidence type="ECO:0000256" key="9">
    <source>
        <dbReference type="ARBA" id="ARBA00022853"/>
    </source>
</evidence>
<dbReference type="SMART" id="SM01014">
    <property type="entry name" value="ARID"/>
    <property type="match status" value="1"/>
</dbReference>
<dbReference type="GO" id="GO:0000785">
    <property type="term" value="C:chromatin"/>
    <property type="evidence" value="ECO:0007669"/>
    <property type="project" value="TreeGrafter"/>
</dbReference>
<dbReference type="SUPFAM" id="SSF46774">
    <property type="entry name" value="ARID-like"/>
    <property type="match status" value="1"/>
</dbReference>
<keyword evidence="10" id="KW-0223">Dioxygenase</keyword>
<dbReference type="EMBL" id="CAJPEV010001850">
    <property type="protein sequence ID" value="CAG0894596.1"/>
    <property type="molecule type" value="Genomic_DNA"/>
</dbReference>
<dbReference type="InterPro" id="IPR019787">
    <property type="entry name" value="Znf_PHD-finger"/>
</dbReference>
<keyword evidence="11" id="KW-0560">Oxidoreductase</keyword>
<dbReference type="InterPro" id="IPR004198">
    <property type="entry name" value="Znf_C5HC2"/>
</dbReference>